<organism evidence="1 2">
    <name type="scientific">Zygosaccharomyces rouxii</name>
    <dbReference type="NCBI Taxonomy" id="4956"/>
    <lineage>
        <taxon>Eukaryota</taxon>
        <taxon>Fungi</taxon>
        <taxon>Dikarya</taxon>
        <taxon>Ascomycota</taxon>
        <taxon>Saccharomycotina</taxon>
        <taxon>Saccharomycetes</taxon>
        <taxon>Saccharomycetales</taxon>
        <taxon>Saccharomycetaceae</taxon>
        <taxon>Zygosaccharomyces</taxon>
    </lineage>
</organism>
<dbReference type="EMBL" id="BDGX01000035">
    <property type="protein sequence ID" value="GAV53160.1"/>
    <property type="molecule type" value="Genomic_DNA"/>
</dbReference>
<sequence>MFEKNVLLWGNQCRVKIERLMKRPPRSLEEWLYFQLLASPRFHRFVGNVYKKVNGIKDGPQEGSFTASEYLFQPTRRQKFKAYRILFWDEMRSLVGLPRKSDKFFNHK</sequence>
<reference evidence="1 2" key="1">
    <citation type="submission" date="2016-08" db="EMBL/GenBank/DDBJ databases">
        <title>Draft genome sequence of allopolyploid Zygosaccharomyces rouxii.</title>
        <authorList>
            <person name="Watanabe J."/>
            <person name="Uehara K."/>
            <person name="Mogi Y."/>
            <person name="Tsukioka Y."/>
        </authorList>
    </citation>
    <scope>NUCLEOTIDE SEQUENCE [LARGE SCALE GENOMIC DNA]</scope>
    <source>
        <strain evidence="1 2">NBRC 110957</strain>
    </source>
</reference>
<protein>
    <recommendedName>
        <fullName evidence="3">MIOREX complex component 7</fullName>
    </recommendedName>
</protein>
<dbReference type="OrthoDB" id="4138121at2759"/>
<evidence type="ECO:0000313" key="1">
    <source>
        <dbReference type="EMBL" id="GAV53160.1"/>
    </source>
</evidence>
<accession>A0A1Q3AC11</accession>
<dbReference type="Proteomes" id="UP000187013">
    <property type="component" value="Unassembled WGS sequence"/>
</dbReference>
<dbReference type="InterPro" id="IPR020301">
    <property type="entry name" value="Mrx7"/>
</dbReference>
<comment type="caution">
    <text evidence="1">The sequence shown here is derived from an EMBL/GenBank/DDBJ whole genome shotgun (WGS) entry which is preliminary data.</text>
</comment>
<gene>
    <name evidence="1" type="ORF">ZYGR_0AI04420</name>
</gene>
<proteinExistence type="predicted"/>
<evidence type="ECO:0008006" key="3">
    <source>
        <dbReference type="Google" id="ProtNLM"/>
    </source>
</evidence>
<name>A0A1Q3AC11_ZYGRO</name>
<dbReference type="AlphaFoldDB" id="A0A1Q3AC11"/>
<evidence type="ECO:0000313" key="2">
    <source>
        <dbReference type="Proteomes" id="UP000187013"/>
    </source>
</evidence>
<dbReference type="Pfam" id="PF10906">
    <property type="entry name" value="Mrx7"/>
    <property type="match status" value="1"/>
</dbReference>